<evidence type="ECO:0000313" key="3">
    <source>
        <dbReference type="Proteomes" id="UP001595818"/>
    </source>
</evidence>
<organism evidence="2 3">
    <name type="scientific">Negadavirga shengliensis</name>
    <dbReference type="NCBI Taxonomy" id="1389218"/>
    <lineage>
        <taxon>Bacteria</taxon>
        <taxon>Pseudomonadati</taxon>
        <taxon>Bacteroidota</taxon>
        <taxon>Cytophagia</taxon>
        <taxon>Cytophagales</taxon>
        <taxon>Cyclobacteriaceae</taxon>
        <taxon>Negadavirga</taxon>
    </lineage>
</organism>
<dbReference type="RefSeq" id="WP_377060921.1">
    <property type="nucleotide sequence ID" value="NZ_JBHSJJ010000001.1"/>
</dbReference>
<evidence type="ECO:0000313" key="2">
    <source>
        <dbReference type="EMBL" id="MFC4870409.1"/>
    </source>
</evidence>
<keyword evidence="3" id="KW-1185">Reference proteome</keyword>
<feature type="transmembrane region" description="Helical" evidence="1">
    <location>
        <begin position="21"/>
        <end position="38"/>
    </location>
</feature>
<dbReference type="EMBL" id="JBHSJJ010000001">
    <property type="protein sequence ID" value="MFC4870409.1"/>
    <property type="molecule type" value="Genomic_DNA"/>
</dbReference>
<sequence>MFPGVSTDTFLVSKNAFQLDGWRFFLLLGSLVSALLSTDDTDYHELQQHPGLLVVVAGLIFFRHFASWRMF</sequence>
<feature type="transmembrane region" description="Helical" evidence="1">
    <location>
        <begin position="50"/>
        <end position="66"/>
    </location>
</feature>
<evidence type="ECO:0000256" key="1">
    <source>
        <dbReference type="SAM" id="Phobius"/>
    </source>
</evidence>
<proteinExistence type="predicted"/>
<keyword evidence="1" id="KW-0812">Transmembrane</keyword>
<keyword evidence="1" id="KW-1133">Transmembrane helix</keyword>
<gene>
    <name evidence="2" type="ORF">ACFPFU_01840</name>
</gene>
<reference evidence="3" key="1">
    <citation type="journal article" date="2019" name="Int. J. Syst. Evol. Microbiol.">
        <title>The Global Catalogue of Microorganisms (GCM) 10K type strain sequencing project: providing services to taxonomists for standard genome sequencing and annotation.</title>
        <authorList>
            <consortium name="The Broad Institute Genomics Platform"/>
            <consortium name="The Broad Institute Genome Sequencing Center for Infectious Disease"/>
            <person name="Wu L."/>
            <person name="Ma J."/>
        </authorList>
    </citation>
    <scope>NUCLEOTIDE SEQUENCE [LARGE SCALE GENOMIC DNA]</scope>
    <source>
        <strain evidence="3">CGMCC 4.7466</strain>
    </source>
</reference>
<accession>A0ABV9SVQ0</accession>
<dbReference type="Proteomes" id="UP001595818">
    <property type="component" value="Unassembled WGS sequence"/>
</dbReference>
<keyword evidence="1" id="KW-0472">Membrane</keyword>
<protein>
    <submittedName>
        <fullName evidence="2">Uncharacterized protein</fullName>
    </submittedName>
</protein>
<name>A0ABV9SVQ0_9BACT</name>
<comment type="caution">
    <text evidence="2">The sequence shown here is derived from an EMBL/GenBank/DDBJ whole genome shotgun (WGS) entry which is preliminary data.</text>
</comment>